<protein>
    <submittedName>
        <fullName evidence="1">Uncharacterized protein</fullName>
    </submittedName>
</protein>
<dbReference type="EMBL" id="MT701590">
    <property type="protein sequence ID" value="QPB09158.1"/>
    <property type="molecule type" value="Genomic_DNA"/>
</dbReference>
<evidence type="ECO:0000313" key="1">
    <source>
        <dbReference type="EMBL" id="QPB09158.1"/>
    </source>
</evidence>
<dbReference type="Proteomes" id="UP000662782">
    <property type="component" value="Segment"/>
</dbReference>
<keyword evidence="2" id="KW-1185">Reference proteome</keyword>
<accession>A0A873WGC5</accession>
<sequence length="85" mass="9362">MNKTMQFSLNDKGVLVQDDNGNIPVQIIENQTEDGRKTAAIVFGGETQGFACFDSNQNKPISVIPSKPFQDPNLDESLYNICKAI</sequence>
<proteinExistence type="predicted"/>
<evidence type="ECO:0000313" key="2">
    <source>
        <dbReference type="Proteomes" id="UP000662782"/>
    </source>
</evidence>
<organism evidence="1 2">
    <name type="scientific">Klebsiella phage Miami</name>
    <dbReference type="NCBI Taxonomy" id="2767581"/>
    <lineage>
        <taxon>Viruses</taxon>
        <taxon>Duplodnaviria</taxon>
        <taxon>Heunggongvirae</taxon>
        <taxon>Uroviricota</taxon>
        <taxon>Caudoviricetes</taxon>
        <taxon>Chimalliviridae</taxon>
        <taxon>Miamivirus</taxon>
        <taxon>Miamivirus miami</taxon>
    </lineage>
</organism>
<name>A0A873WGC5_9CAUD</name>
<reference evidence="1 2" key="1">
    <citation type="submission" date="2020-07" db="EMBL/GenBank/DDBJ databases">
        <title>Complete genome sequence of Klebsiella pneumoniae phage Miami.</title>
        <authorList>
            <person name="Mora D.A."/>
            <person name="Lessor L."/>
            <person name="Gill J."/>
            <person name="Liu M."/>
        </authorList>
    </citation>
    <scope>NUCLEOTIDE SEQUENCE [LARGE SCALE GENOMIC DNA]</scope>
</reference>
<gene>
    <name evidence="1" type="ORF">CPT_Miami_063</name>
</gene>